<dbReference type="InterPro" id="IPR001789">
    <property type="entry name" value="Sig_transdc_resp-reg_receiver"/>
</dbReference>
<dbReference type="PRINTS" id="PR00344">
    <property type="entry name" value="BCTRLSENSOR"/>
</dbReference>
<dbReference type="SUPFAM" id="SSF55874">
    <property type="entry name" value="ATPase domain of HSP90 chaperone/DNA topoisomerase II/histidine kinase"/>
    <property type="match status" value="1"/>
</dbReference>
<keyword evidence="7" id="KW-0902">Two-component regulatory system</keyword>
<dbReference type="CDD" id="cd00082">
    <property type="entry name" value="HisKA"/>
    <property type="match status" value="1"/>
</dbReference>
<dbReference type="AlphaFoldDB" id="A0A650F4M8"/>
<dbReference type="PROSITE" id="PS50109">
    <property type="entry name" value="HIS_KIN"/>
    <property type="match status" value="1"/>
</dbReference>
<comment type="catalytic activity">
    <reaction evidence="1">
        <text>ATP + protein L-histidine = ADP + protein N-phospho-L-histidine.</text>
        <dbReference type="EC" id="2.7.13.3"/>
    </reaction>
</comment>
<feature type="coiled-coil region" evidence="9">
    <location>
        <begin position="180"/>
        <end position="211"/>
    </location>
</feature>
<dbReference type="SMART" id="SM00448">
    <property type="entry name" value="REC"/>
    <property type="match status" value="1"/>
</dbReference>
<dbReference type="Gene3D" id="1.10.287.130">
    <property type="match status" value="1"/>
</dbReference>
<dbReference type="PROSITE" id="PS50110">
    <property type="entry name" value="RESPONSE_REGULATORY"/>
    <property type="match status" value="1"/>
</dbReference>
<evidence type="ECO:0000256" key="4">
    <source>
        <dbReference type="ARBA" id="ARBA00022553"/>
    </source>
</evidence>
<accession>A0A650F4M8</accession>
<evidence type="ECO:0000256" key="5">
    <source>
        <dbReference type="ARBA" id="ARBA00022679"/>
    </source>
</evidence>
<dbReference type="InterPro" id="IPR003594">
    <property type="entry name" value="HATPase_dom"/>
</dbReference>
<evidence type="ECO:0000259" key="10">
    <source>
        <dbReference type="PROSITE" id="PS50109"/>
    </source>
</evidence>
<dbReference type="Pfam" id="PF00072">
    <property type="entry name" value="Response_reg"/>
    <property type="match status" value="1"/>
</dbReference>
<dbReference type="Pfam" id="PF02518">
    <property type="entry name" value="HATPase_c"/>
    <property type="match status" value="1"/>
</dbReference>
<dbReference type="InterPro" id="IPR035965">
    <property type="entry name" value="PAS-like_dom_sf"/>
</dbReference>
<feature type="domain" description="Histidine kinase" evidence="10">
    <location>
        <begin position="372"/>
        <end position="596"/>
    </location>
</feature>
<dbReference type="EMBL" id="MN577573">
    <property type="protein sequence ID" value="QGT51055.1"/>
    <property type="molecule type" value="Genomic_DNA"/>
</dbReference>
<name>A0A650F4M8_9FIRM</name>
<dbReference type="SMART" id="SM00388">
    <property type="entry name" value="HisKA"/>
    <property type="match status" value="1"/>
</dbReference>
<dbReference type="NCBIfam" id="TIGR00229">
    <property type="entry name" value="sensory_box"/>
    <property type="match status" value="1"/>
</dbReference>
<dbReference type="InterPro" id="IPR005467">
    <property type="entry name" value="His_kinase_dom"/>
</dbReference>
<dbReference type="PANTHER" id="PTHR43047:SF72">
    <property type="entry name" value="OSMOSENSING HISTIDINE PROTEIN KINASE SLN1"/>
    <property type="match status" value="1"/>
</dbReference>
<evidence type="ECO:0000256" key="8">
    <source>
        <dbReference type="PROSITE-ProRule" id="PRU00169"/>
    </source>
</evidence>
<keyword evidence="5" id="KW-0808">Transferase</keyword>
<sequence length="746" mass="85341">MNKQPDTNLMEYILNLLNFLCENDIEPERLMEKGVAEFFSFPDSPNIRAACEMIKFMDEMPGGFLIYHADNTEKIIYANKALLRIFQCNTMREFREYTGNSFKGIVHPEDLGAVEQSIEEQIAGSQYDLDYVEYRIIRKDGEIRWIEDYGHYVYGESIGNIFYVFLGDATEKRNRHLVEKALLISEKEQQEKKLHELIEEYDRERSMLNQEHLRRLEVIEGLSVNYESILYADLETDIILPYRLSERTEKQFGEQFQERKFSWYVSDYVNVWVHPEDRERLAKKTSAEYIRQKLSMSSTYYINYRVVKDGKTQFLQLRIVNAGRNERISQIVMGYRRVDEELQRELEQKQLLTDALENANLAIVAKNTFLSNMSHDMRTPLNAIFGFTELAKKHVNDTEKLLNYLDRIDISCGQLLDLIDKVLEISWTESKETSVVEAECNICDILQEVHNGILPLAAEKNITFSLNCDGIEHCNIYSDYNKLKQVISYLADNAVTYTEPGGTVSVSAEEKADLKTGYAEYRIVVKDSGIGIGREFLENLFDPFAREKNTTFSGVHGTGLGLTIAKSIVDRMGGTIEVNSAVGKGSTFVVTLRFRIESKPQDDSTSGMQAEDKPFIQRLLLVEDNEINMEIETEILHGLGFYVETASDGSVAVEKVKQSAPGDYDLILMDIQMPTMDGWQAARAIRCLENPVLANIPIIALSANVFESDMQTSIESGMNAHLSKPINIPHLIKTIEDIAQKKKDFS</sequence>
<evidence type="ECO:0000256" key="7">
    <source>
        <dbReference type="ARBA" id="ARBA00023012"/>
    </source>
</evidence>
<dbReference type="FunFam" id="3.30.565.10:FF:000006">
    <property type="entry name" value="Sensor histidine kinase WalK"/>
    <property type="match status" value="1"/>
</dbReference>
<dbReference type="SUPFAM" id="SSF52172">
    <property type="entry name" value="CheY-like"/>
    <property type="match status" value="1"/>
</dbReference>
<dbReference type="InterPro" id="IPR000014">
    <property type="entry name" value="PAS"/>
</dbReference>
<reference evidence="12" key="1">
    <citation type="journal article" date="2020" name="J. ISSAAS">
        <title>Lactobacilli and other gastrointestinal microbiota of Peromyscus leucopus, reservoir host for agents of Lyme disease and other zoonoses in North America.</title>
        <authorList>
            <person name="Milovic A."/>
            <person name="Bassam K."/>
            <person name="Shao H."/>
            <person name="Chatzistamou I."/>
            <person name="Tufts D.M."/>
            <person name="Diuk-Wasser M."/>
            <person name="Barbour A.G."/>
        </authorList>
    </citation>
    <scope>NUCLEOTIDE SEQUENCE</scope>
    <source>
        <strain evidence="12">LL40</strain>
    </source>
</reference>
<feature type="modified residue" description="4-aspartylphosphate" evidence="8">
    <location>
        <position position="670"/>
    </location>
</feature>
<dbReference type="GO" id="GO:0005886">
    <property type="term" value="C:plasma membrane"/>
    <property type="evidence" value="ECO:0007669"/>
    <property type="project" value="TreeGrafter"/>
</dbReference>
<evidence type="ECO:0000256" key="1">
    <source>
        <dbReference type="ARBA" id="ARBA00000085"/>
    </source>
</evidence>
<evidence type="ECO:0000313" key="12">
    <source>
        <dbReference type="EMBL" id="QGT51055.1"/>
    </source>
</evidence>
<dbReference type="PANTHER" id="PTHR43047">
    <property type="entry name" value="TWO-COMPONENT HISTIDINE PROTEIN KINASE"/>
    <property type="match status" value="1"/>
</dbReference>
<gene>
    <name evidence="12" type="ORF">Firmicute1046_1310</name>
</gene>
<dbReference type="InterPro" id="IPR036890">
    <property type="entry name" value="HATPase_C_sf"/>
</dbReference>
<dbReference type="CDD" id="cd00130">
    <property type="entry name" value="PAS"/>
    <property type="match status" value="1"/>
</dbReference>
<proteinExistence type="predicted"/>
<evidence type="ECO:0000256" key="2">
    <source>
        <dbReference type="ARBA" id="ARBA00004370"/>
    </source>
</evidence>
<evidence type="ECO:0000256" key="6">
    <source>
        <dbReference type="ARBA" id="ARBA00022777"/>
    </source>
</evidence>
<dbReference type="Gene3D" id="3.30.450.20">
    <property type="entry name" value="PAS domain"/>
    <property type="match status" value="1"/>
</dbReference>
<keyword evidence="6" id="KW-0418">Kinase</keyword>
<feature type="coiled-coil region" evidence="9">
    <location>
        <begin position="335"/>
        <end position="362"/>
    </location>
</feature>
<protein>
    <recommendedName>
        <fullName evidence="3">histidine kinase</fullName>
        <ecNumber evidence="3">2.7.13.3</ecNumber>
    </recommendedName>
</protein>
<keyword evidence="4 8" id="KW-0597">Phosphoprotein</keyword>
<dbReference type="Gene3D" id="3.40.50.2300">
    <property type="match status" value="1"/>
</dbReference>
<evidence type="ECO:0000259" key="11">
    <source>
        <dbReference type="PROSITE" id="PS50110"/>
    </source>
</evidence>
<dbReference type="InterPro" id="IPR004358">
    <property type="entry name" value="Sig_transdc_His_kin-like_C"/>
</dbReference>
<evidence type="ECO:0000256" key="9">
    <source>
        <dbReference type="SAM" id="Coils"/>
    </source>
</evidence>
<dbReference type="GO" id="GO:0009927">
    <property type="term" value="F:histidine phosphotransfer kinase activity"/>
    <property type="evidence" value="ECO:0007669"/>
    <property type="project" value="TreeGrafter"/>
</dbReference>
<evidence type="ECO:0000256" key="3">
    <source>
        <dbReference type="ARBA" id="ARBA00012438"/>
    </source>
</evidence>
<organism evidence="12">
    <name type="scientific">uncultured Bacillota bacterium</name>
    <dbReference type="NCBI Taxonomy" id="344338"/>
    <lineage>
        <taxon>Bacteria</taxon>
        <taxon>Bacillati</taxon>
        <taxon>Bacillota</taxon>
        <taxon>environmental samples</taxon>
    </lineage>
</organism>
<dbReference type="Gene3D" id="3.30.565.10">
    <property type="entry name" value="Histidine kinase-like ATPase, C-terminal domain"/>
    <property type="match status" value="1"/>
</dbReference>
<dbReference type="CDD" id="cd17546">
    <property type="entry name" value="REC_hyHK_CKI1_RcsC-like"/>
    <property type="match status" value="1"/>
</dbReference>
<feature type="domain" description="Response regulatory" evidence="11">
    <location>
        <begin position="618"/>
        <end position="739"/>
    </location>
</feature>
<dbReference type="SUPFAM" id="SSF47384">
    <property type="entry name" value="Homodimeric domain of signal transducing histidine kinase"/>
    <property type="match status" value="1"/>
</dbReference>
<dbReference type="GO" id="GO:0000155">
    <property type="term" value="F:phosphorelay sensor kinase activity"/>
    <property type="evidence" value="ECO:0007669"/>
    <property type="project" value="InterPro"/>
</dbReference>
<dbReference type="InterPro" id="IPR036097">
    <property type="entry name" value="HisK_dim/P_sf"/>
</dbReference>
<keyword evidence="9" id="KW-0175">Coiled coil</keyword>
<dbReference type="InterPro" id="IPR011006">
    <property type="entry name" value="CheY-like_superfamily"/>
</dbReference>
<dbReference type="InterPro" id="IPR003661">
    <property type="entry name" value="HisK_dim/P_dom"/>
</dbReference>
<dbReference type="InterPro" id="IPR013655">
    <property type="entry name" value="PAS_fold_3"/>
</dbReference>
<dbReference type="EC" id="2.7.13.3" evidence="3"/>
<comment type="subcellular location">
    <subcellularLocation>
        <location evidence="2">Membrane</location>
    </subcellularLocation>
</comment>
<dbReference type="Pfam" id="PF00512">
    <property type="entry name" value="HisKA"/>
    <property type="match status" value="1"/>
</dbReference>
<dbReference type="Pfam" id="PF08447">
    <property type="entry name" value="PAS_3"/>
    <property type="match status" value="1"/>
</dbReference>
<dbReference type="SUPFAM" id="SSF55785">
    <property type="entry name" value="PYP-like sensor domain (PAS domain)"/>
    <property type="match status" value="1"/>
</dbReference>
<dbReference type="SMART" id="SM00387">
    <property type="entry name" value="HATPase_c"/>
    <property type="match status" value="1"/>
</dbReference>